<proteinExistence type="predicted"/>
<evidence type="ECO:0000313" key="1">
    <source>
        <dbReference type="EMBL" id="WVZ74694.1"/>
    </source>
</evidence>
<name>A0AAQ3TMP5_PASNO</name>
<keyword evidence="2" id="KW-1185">Reference proteome</keyword>
<protein>
    <submittedName>
        <fullName evidence="1">Uncharacterized protein</fullName>
    </submittedName>
</protein>
<sequence>MSLVLCFVYPLKKKHAAILSLQCLEGTKDCGIGRTSAVQGMLELGNGLCIGRVRKTKWDAHTGHICKNMFVDERSTCALTCSWEKYKYQ</sequence>
<dbReference type="AlphaFoldDB" id="A0AAQ3TMP5"/>
<accession>A0AAQ3TMP5</accession>
<reference evidence="1 2" key="1">
    <citation type="submission" date="2024-02" db="EMBL/GenBank/DDBJ databases">
        <title>High-quality chromosome-scale genome assembly of Pensacola bahiagrass (Paspalum notatum Flugge var. saurae).</title>
        <authorList>
            <person name="Vega J.M."/>
            <person name="Podio M."/>
            <person name="Orjuela J."/>
            <person name="Siena L.A."/>
            <person name="Pessino S.C."/>
            <person name="Combes M.C."/>
            <person name="Mariac C."/>
            <person name="Albertini E."/>
            <person name="Pupilli F."/>
            <person name="Ortiz J.P.A."/>
            <person name="Leblanc O."/>
        </authorList>
    </citation>
    <scope>NUCLEOTIDE SEQUENCE [LARGE SCALE GENOMIC DNA]</scope>
    <source>
        <strain evidence="1">R1</strain>
        <tissue evidence="1">Leaf</tissue>
    </source>
</reference>
<dbReference type="Proteomes" id="UP001341281">
    <property type="component" value="Chromosome 05"/>
</dbReference>
<feature type="non-terminal residue" evidence="1">
    <location>
        <position position="1"/>
    </location>
</feature>
<organism evidence="1 2">
    <name type="scientific">Paspalum notatum var. saurae</name>
    <dbReference type="NCBI Taxonomy" id="547442"/>
    <lineage>
        <taxon>Eukaryota</taxon>
        <taxon>Viridiplantae</taxon>
        <taxon>Streptophyta</taxon>
        <taxon>Embryophyta</taxon>
        <taxon>Tracheophyta</taxon>
        <taxon>Spermatophyta</taxon>
        <taxon>Magnoliopsida</taxon>
        <taxon>Liliopsida</taxon>
        <taxon>Poales</taxon>
        <taxon>Poaceae</taxon>
        <taxon>PACMAD clade</taxon>
        <taxon>Panicoideae</taxon>
        <taxon>Andropogonodae</taxon>
        <taxon>Paspaleae</taxon>
        <taxon>Paspalinae</taxon>
        <taxon>Paspalum</taxon>
    </lineage>
</organism>
<dbReference type="EMBL" id="CP144749">
    <property type="protein sequence ID" value="WVZ74694.1"/>
    <property type="molecule type" value="Genomic_DNA"/>
</dbReference>
<evidence type="ECO:0000313" key="2">
    <source>
        <dbReference type="Proteomes" id="UP001341281"/>
    </source>
</evidence>
<gene>
    <name evidence="1" type="ORF">U9M48_022849</name>
</gene>